<reference evidence="13 14" key="1">
    <citation type="submission" date="2022-05" db="EMBL/GenBank/DDBJ databases">
        <title>Description of the Bartonella bilalgolemii sp. nov. Isolated from Apodemus uralensis (Pallas 1811).</title>
        <authorList>
            <person name="Zgheib R."/>
            <person name="Celebi B."/>
        </authorList>
    </citation>
    <scope>NUCLEOTIDE SEQUENCE [LARGE SCALE GENOMIC DNA]</scope>
    <source>
        <strain evidence="13 14">G70</strain>
    </source>
</reference>
<comment type="caution">
    <text evidence="13">The sequence shown here is derived from an EMBL/GenBank/DDBJ whole genome shotgun (WGS) entry which is preliminary data.</text>
</comment>
<dbReference type="Pfam" id="PF05746">
    <property type="entry name" value="DALR_1"/>
    <property type="match status" value="1"/>
</dbReference>
<keyword evidence="4 9" id="KW-0547">Nucleotide-binding</keyword>
<evidence type="ECO:0000259" key="11">
    <source>
        <dbReference type="SMART" id="SM00836"/>
    </source>
</evidence>
<gene>
    <name evidence="9 13" type="primary">argS</name>
    <name evidence="13" type="ORF">M4Z11_04340</name>
</gene>
<dbReference type="PANTHER" id="PTHR11956">
    <property type="entry name" value="ARGINYL-TRNA SYNTHETASE"/>
    <property type="match status" value="1"/>
</dbReference>
<dbReference type="EC" id="6.1.1.19" evidence="9"/>
<dbReference type="SUPFAM" id="SSF52374">
    <property type="entry name" value="Nucleotidylyl transferase"/>
    <property type="match status" value="1"/>
</dbReference>
<dbReference type="Gene3D" id="1.10.730.10">
    <property type="entry name" value="Isoleucyl-tRNA Synthetase, Domain 1"/>
    <property type="match status" value="1"/>
</dbReference>
<dbReference type="Proteomes" id="UP001523003">
    <property type="component" value="Unassembled WGS sequence"/>
</dbReference>
<accession>A0ABT0P9D7</accession>
<dbReference type="InterPro" id="IPR001412">
    <property type="entry name" value="aa-tRNA-synth_I_CS"/>
</dbReference>
<evidence type="ECO:0000256" key="5">
    <source>
        <dbReference type="ARBA" id="ARBA00022840"/>
    </source>
</evidence>
<name>A0ABT0P9D7_9HYPH</name>
<dbReference type="InterPro" id="IPR001278">
    <property type="entry name" value="Arg-tRNA-ligase"/>
</dbReference>
<organism evidence="13 14">
    <name type="scientific">Bartonella bilalgolemii</name>
    <dbReference type="NCBI Taxonomy" id="2942911"/>
    <lineage>
        <taxon>Bacteria</taxon>
        <taxon>Pseudomonadati</taxon>
        <taxon>Pseudomonadota</taxon>
        <taxon>Alphaproteobacteria</taxon>
        <taxon>Hyphomicrobiales</taxon>
        <taxon>Bartonellaceae</taxon>
        <taxon>Bartonella</taxon>
    </lineage>
</organism>
<dbReference type="InterPro" id="IPR035684">
    <property type="entry name" value="ArgRS_core"/>
</dbReference>
<evidence type="ECO:0000256" key="3">
    <source>
        <dbReference type="ARBA" id="ARBA00022598"/>
    </source>
</evidence>
<keyword evidence="3 9" id="KW-0436">Ligase</keyword>
<comment type="subcellular location">
    <subcellularLocation>
        <location evidence="9">Cytoplasm</location>
    </subcellularLocation>
</comment>
<feature type="domain" description="Arginyl tRNA synthetase N-terminal" evidence="12">
    <location>
        <begin position="5"/>
        <end position="97"/>
    </location>
</feature>
<dbReference type="SUPFAM" id="SSF55190">
    <property type="entry name" value="Arginyl-tRNA synthetase (ArgRS), N-terminal 'additional' domain"/>
    <property type="match status" value="1"/>
</dbReference>
<dbReference type="InterPro" id="IPR036695">
    <property type="entry name" value="Arg-tRNA-synth_N_sf"/>
</dbReference>
<dbReference type="GO" id="GO:0004814">
    <property type="term" value="F:arginine-tRNA ligase activity"/>
    <property type="evidence" value="ECO:0007669"/>
    <property type="project" value="UniProtKB-EC"/>
</dbReference>
<dbReference type="PANTHER" id="PTHR11956:SF5">
    <property type="entry name" value="ARGININE--TRNA LIGASE, CYTOPLASMIC"/>
    <property type="match status" value="1"/>
</dbReference>
<evidence type="ECO:0000256" key="1">
    <source>
        <dbReference type="ARBA" id="ARBA00005594"/>
    </source>
</evidence>
<evidence type="ECO:0000256" key="2">
    <source>
        <dbReference type="ARBA" id="ARBA00022490"/>
    </source>
</evidence>
<evidence type="ECO:0000256" key="10">
    <source>
        <dbReference type="RuleBase" id="RU363038"/>
    </source>
</evidence>
<dbReference type="Pfam" id="PF00750">
    <property type="entry name" value="tRNA-synt_1d"/>
    <property type="match status" value="2"/>
</dbReference>
<proteinExistence type="inferred from homology"/>
<dbReference type="PROSITE" id="PS00178">
    <property type="entry name" value="AA_TRNA_LIGASE_I"/>
    <property type="match status" value="1"/>
</dbReference>
<keyword evidence="6 9" id="KW-0648">Protein biosynthesis</keyword>
<dbReference type="InterPro" id="IPR014729">
    <property type="entry name" value="Rossmann-like_a/b/a_fold"/>
</dbReference>
<dbReference type="InterPro" id="IPR009080">
    <property type="entry name" value="tRNAsynth_Ia_anticodon-bd"/>
</dbReference>
<dbReference type="PRINTS" id="PR01038">
    <property type="entry name" value="TRNASYNTHARG"/>
</dbReference>
<dbReference type="NCBIfam" id="TIGR00456">
    <property type="entry name" value="argS"/>
    <property type="match status" value="1"/>
</dbReference>
<evidence type="ECO:0000256" key="6">
    <source>
        <dbReference type="ARBA" id="ARBA00022917"/>
    </source>
</evidence>
<keyword evidence="5 9" id="KW-0067">ATP-binding</keyword>
<keyword evidence="2 9" id="KW-0963">Cytoplasm</keyword>
<evidence type="ECO:0000259" key="12">
    <source>
        <dbReference type="SMART" id="SM01016"/>
    </source>
</evidence>
<dbReference type="Gene3D" id="3.40.50.620">
    <property type="entry name" value="HUPs"/>
    <property type="match status" value="1"/>
</dbReference>
<dbReference type="Gene3D" id="3.30.1360.70">
    <property type="entry name" value="Arginyl tRNA synthetase N-terminal domain"/>
    <property type="match status" value="1"/>
</dbReference>
<comment type="catalytic activity">
    <reaction evidence="8 9">
        <text>tRNA(Arg) + L-arginine + ATP = L-arginyl-tRNA(Arg) + AMP + diphosphate</text>
        <dbReference type="Rhea" id="RHEA:20301"/>
        <dbReference type="Rhea" id="RHEA-COMP:9658"/>
        <dbReference type="Rhea" id="RHEA-COMP:9673"/>
        <dbReference type="ChEBI" id="CHEBI:30616"/>
        <dbReference type="ChEBI" id="CHEBI:32682"/>
        <dbReference type="ChEBI" id="CHEBI:33019"/>
        <dbReference type="ChEBI" id="CHEBI:78442"/>
        <dbReference type="ChEBI" id="CHEBI:78513"/>
        <dbReference type="ChEBI" id="CHEBI:456215"/>
        <dbReference type="EC" id="6.1.1.19"/>
    </reaction>
</comment>
<evidence type="ECO:0000313" key="14">
    <source>
        <dbReference type="Proteomes" id="UP001523003"/>
    </source>
</evidence>
<dbReference type="CDD" id="cd00671">
    <property type="entry name" value="ArgRS_core"/>
    <property type="match status" value="1"/>
</dbReference>
<evidence type="ECO:0000256" key="4">
    <source>
        <dbReference type="ARBA" id="ARBA00022741"/>
    </source>
</evidence>
<dbReference type="InterPro" id="IPR005148">
    <property type="entry name" value="Arg-tRNA-synth_N"/>
</dbReference>
<feature type="short sequence motif" description="'HIGH' region" evidence="9">
    <location>
        <begin position="134"/>
        <end position="144"/>
    </location>
</feature>
<evidence type="ECO:0000256" key="9">
    <source>
        <dbReference type="HAMAP-Rule" id="MF_00123"/>
    </source>
</evidence>
<dbReference type="Pfam" id="PF03485">
    <property type="entry name" value="Arg_tRNA_synt_N"/>
    <property type="match status" value="1"/>
</dbReference>
<evidence type="ECO:0000256" key="8">
    <source>
        <dbReference type="ARBA" id="ARBA00049339"/>
    </source>
</evidence>
<dbReference type="EMBL" id="JAMCOF010000006">
    <property type="protein sequence ID" value="MCL6229832.1"/>
    <property type="molecule type" value="Genomic_DNA"/>
</dbReference>
<comment type="subunit">
    <text evidence="9">Monomer.</text>
</comment>
<evidence type="ECO:0000256" key="7">
    <source>
        <dbReference type="ARBA" id="ARBA00023146"/>
    </source>
</evidence>
<dbReference type="SUPFAM" id="SSF47323">
    <property type="entry name" value="Anticodon-binding domain of a subclass of class I aminoacyl-tRNA synthetases"/>
    <property type="match status" value="1"/>
</dbReference>
<dbReference type="SMART" id="SM00836">
    <property type="entry name" value="DALR_1"/>
    <property type="match status" value="1"/>
</dbReference>
<protein>
    <recommendedName>
        <fullName evidence="9">Arginine--tRNA ligase</fullName>
        <ecNumber evidence="9">6.1.1.19</ecNumber>
    </recommendedName>
    <alternativeName>
        <fullName evidence="9">Arginyl-tRNA synthetase</fullName>
        <shortName evidence="9">ArgRS</shortName>
    </alternativeName>
</protein>
<evidence type="ECO:0000313" key="13">
    <source>
        <dbReference type="EMBL" id="MCL6229832.1"/>
    </source>
</evidence>
<sequence>MNVFNNFENKIKKLIELSDIKGKNGEILDLSKIATDPPRDSLYGDLSTNAAMVLAKSVGLNPRALAEKIINLINSDQSMDNINHIDVAGPGFINIKFTKSFWQNALKSIIEKGISYGQIQIGQGKKVNIEYVSANPTGPMHVGHCRGAVIGDVLANLLQFTGYEVTKEYYINDAGEQIKILARSVMLRYREALGQKISEIPEGLYPGEYLIPLGQSLAKKFSDKLLIIDQKEALSIVEEHAIDAMMAMIRKDLAALNIYHDVFFSERTLYKNNAQAIQSTINDLTLSGYIYKGTLPPPKGQNLEDWEPREQTLFRSTDIGDDQDRSLIKSDGSYTYFATDVAYFRDKFNRNFDEMIYILGADHTGYVKRLEAVAKAISGNKAKLTVLLCQLVKLFRDGRPVRMSKRAGSFVTLRDVVEEVGHDPVRFMMLYRKCEVPLDFDFAKVTEQSKDNPIFYVQYAHARCHSIFRQAQEVFLNGNPSNNTMIAHLDQLIDESEILLIRKLAEYPRIIEQAVTHKEPHRLAFYLYDLASYFHGHWNKGNDNPNLRFIIPDNKELSLARLGLIQAILNILSSGLTIIGVKAPTEMR</sequence>
<dbReference type="SMART" id="SM01016">
    <property type="entry name" value="Arg_tRNA_synt_N"/>
    <property type="match status" value="1"/>
</dbReference>
<comment type="similarity">
    <text evidence="1 9 10">Belongs to the class-I aminoacyl-tRNA synthetase family.</text>
</comment>
<keyword evidence="14" id="KW-1185">Reference proteome</keyword>
<keyword evidence="7 9" id="KW-0030">Aminoacyl-tRNA synthetase</keyword>
<dbReference type="InterPro" id="IPR008909">
    <property type="entry name" value="DALR_anticod-bd"/>
</dbReference>
<feature type="domain" description="DALR anticodon binding" evidence="11">
    <location>
        <begin position="457"/>
        <end position="587"/>
    </location>
</feature>
<dbReference type="HAMAP" id="MF_00123">
    <property type="entry name" value="Arg_tRNA_synth"/>
    <property type="match status" value="1"/>
</dbReference>
<dbReference type="RefSeq" id="WP_249676734.1">
    <property type="nucleotide sequence ID" value="NZ_JAMCOF010000006.1"/>
</dbReference>